<keyword evidence="6" id="KW-0324">Glycolysis</keyword>
<dbReference type="AlphaFoldDB" id="W1XFE6"/>
<keyword evidence="8" id="KW-0413">Isomerase</keyword>
<reference evidence="10" key="1">
    <citation type="submission" date="2013-12" db="EMBL/GenBank/DDBJ databases">
        <title>A Varibaculum cambriense genome reconstructed from a premature infant gut community with otherwise low bacterial novelty that shifts toward anaerobic metabolism during the third week of life.</title>
        <authorList>
            <person name="Brown C.T."/>
            <person name="Sharon I."/>
            <person name="Thomas B.C."/>
            <person name="Castelle C.J."/>
            <person name="Morowitz M.J."/>
            <person name="Banfield J.F."/>
        </authorList>
    </citation>
    <scope>NUCLEOTIDE SEQUENCE</scope>
</reference>
<dbReference type="Gene3D" id="3.40.1450.10">
    <property type="entry name" value="BPG-independent phosphoglycerate mutase, domain B"/>
    <property type="match status" value="1"/>
</dbReference>
<comment type="pathway">
    <text evidence="2">Carbohydrate degradation; glycolysis; pyruvate from D-glyceraldehyde 3-phosphate: step 3/5.</text>
</comment>
<dbReference type="Pfam" id="PF06415">
    <property type="entry name" value="iPGM_N"/>
    <property type="match status" value="1"/>
</dbReference>
<dbReference type="GO" id="GO:0006007">
    <property type="term" value="P:glucose catabolic process"/>
    <property type="evidence" value="ECO:0007669"/>
    <property type="project" value="InterPro"/>
</dbReference>
<evidence type="ECO:0000256" key="8">
    <source>
        <dbReference type="ARBA" id="ARBA00023235"/>
    </source>
</evidence>
<dbReference type="UniPathway" id="UPA00109">
    <property type="reaction ID" value="UER00186"/>
</dbReference>
<dbReference type="GO" id="GO:0006096">
    <property type="term" value="P:glycolytic process"/>
    <property type="evidence" value="ECO:0007669"/>
    <property type="project" value="UniProtKB-UniPathway"/>
</dbReference>
<evidence type="ECO:0000256" key="4">
    <source>
        <dbReference type="ARBA" id="ARBA00012026"/>
    </source>
</evidence>
<evidence type="ECO:0000256" key="7">
    <source>
        <dbReference type="ARBA" id="ARBA00023211"/>
    </source>
</evidence>
<keyword evidence="7" id="KW-0464">Manganese</keyword>
<dbReference type="GO" id="GO:0030145">
    <property type="term" value="F:manganese ion binding"/>
    <property type="evidence" value="ECO:0007669"/>
    <property type="project" value="InterPro"/>
</dbReference>
<comment type="similarity">
    <text evidence="3">Belongs to the BPG-independent phosphoglycerate mutase family.</text>
</comment>
<dbReference type="PANTHER" id="PTHR31637">
    <property type="entry name" value="2,3-BISPHOSPHOGLYCERATE-INDEPENDENT PHOSPHOGLYCERATE MUTASE"/>
    <property type="match status" value="1"/>
</dbReference>
<evidence type="ECO:0000256" key="5">
    <source>
        <dbReference type="ARBA" id="ARBA00022723"/>
    </source>
</evidence>
<accession>W1XFE6</accession>
<sequence length="80" mass="8818">SDLLVLGKGETATSAVEAIEKSYHDNKTDEFVLPTVITENGAPLTNIKNGDSVVFFNFRPDRAREITRAINDKEFAGFKS</sequence>
<protein>
    <recommendedName>
        <fullName evidence="4">phosphoglycerate mutase (2,3-diphosphoglycerate-independent)</fullName>
        <ecNumber evidence="4">5.4.2.12</ecNumber>
    </recommendedName>
</protein>
<dbReference type="InterPro" id="IPR005995">
    <property type="entry name" value="Pgm_bpd_ind"/>
</dbReference>
<organism evidence="10">
    <name type="scientific">human gut metagenome</name>
    <dbReference type="NCBI Taxonomy" id="408170"/>
    <lineage>
        <taxon>unclassified sequences</taxon>
        <taxon>metagenomes</taxon>
        <taxon>organismal metagenomes</taxon>
    </lineage>
</organism>
<dbReference type="SUPFAM" id="SSF64158">
    <property type="entry name" value="2,3-Bisphosphoglycerate-independent phosphoglycerate mutase, substrate-binding domain"/>
    <property type="match status" value="1"/>
</dbReference>
<comment type="caution">
    <text evidence="10">The sequence shown here is derived from an EMBL/GenBank/DDBJ whole genome shotgun (WGS) entry which is preliminary data.</text>
</comment>
<dbReference type="InterPro" id="IPR011258">
    <property type="entry name" value="BPG-indep_PGM_N"/>
</dbReference>
<dbReference type="PANTHER" id="PTHR31637:SF0">
    <property type="entry name" value="2,3-BISPHOSPHOGLYCERATE-INDEPENDENT PHOSPHOGLYCERATE MUTASE"/>
    <property type="match status" value="1"/>
</dbReference>
<evidence type="ECO:0000313" key="10">
    <source>
        <dbReference type="EMBL" id="ETJ29072.1"/>
    </source>
</evidence>
<dbReference type="EMBL" id="AZMM01016385">
    <property type="protein sequence ID" value="ETJ29072.1"/>
    <property type="molecule type" value="Genomic_DNA"/>
</dbReference>
<feature type="non-terminal residue" evidence="10">
    <location>
        <position position="1"/>
    </location>
</feature>
<evidence type="ECO:0000256" key="3">
    <source>
        <dbReference type="ARBA" id="ARBA00008819"/>
    </source>
</evidence>
<evidence type="ECO:0000259" key="9">
    <source>
        <dbReference type="Pfam" id="PF06415"/>
    </source>
</evidence>
<evidence type="ECO:0000256" key="2">
    <source>
        <dbReference type="ARBA" id="ARBA00004798"/>
    </source>
</evidence>
<dbReference type="GO" id="GO:0005829">
    <property type="term" value="C:cytosol"/>
    <property type="evidence" value="ECO:0007669"/>
    <property type="project" value="TreeGrafter"/>
</dbReference>
<dbReference type="GO" id="GO:0004619">
    <property type="term" value="F:phosphoglycerate mutase activity"/>
    <property type="evidence" value="ECO:0007669"/>
    <property type="project" value="UniProtKB-EC"/>
</dbReference>
<keyword evidence="5" id="KW-0479">Metal-binding</keyword>
<name>W1XFE6_9ZZZZ</name>
<gene>
    <name evidence="10" type="ORF">Q604_UNBC16385G0001</name>
</gene>
<evidence type="ECO:0000256" key="6">
    <source>
        <dbReference type="ARBA" id="ARBA00023152"/>
    </source>
</evidence>
<comment type="cofactor">
    <cofactor evidence="1">
        <name>Mn(2+)</name>
        <dbReference type="ChEBI" id="CHEBI:29035"/>
    </cofactor>
</comment>
<evidence type="ECO:0000256" key="1">
    <source>
        <dbReference type="ARBA" id="ARBA00001936"/>
    </source>
</evidence>
<dbReference type="InterPro" id="IPR036646">
    <property type="entry name" value="PGAM_B_sf"/>
</dbReference>
<dbReference type="EC" id="5.4.2.12" evidence="4"/>
<feature type="domain" description="BPG-independent PGAM N-terminal" evidence="9">
    <location>
        <begin position="2"/>
        <end position="79"/>
    </location>
</feature>
<proteinExistence type="inferred from homology"/>